<gene>
    <name evidence="9" type="ORF">M0R88_16245</name>
</gene>
<organism evidence="9 10">
    <name type="scientific">Halorussus gelatinilyticus</name>
    <dbReference type="NCBI Taxonomy" id="2937524"/>
    <lineage>
        <taxon>Archaea</taxon>
        <taxon>Methanobacteriati</taxon>
        <taxon>Methanobacteriota</taxon>
        <taxon>Stenosarchaea group</taxon>
        <taxon>Halobacteria</taxon>
        <taxon>Halobacteriales</taxon>
        <taxon>Haladaptataceae</taxon>
        <taxon>Halorussus</taxon>
    </lineage>
</organism>
<dbReference type="InterPro" id="IPR002789">
    <property type="entry name" value="HerA_central"/>
</dbReference>
<evidence type="ECO:0000313" key="9">
    <source>
        <dbReference type="EMBL" id="UPW00051.1"/>
    </source>
</evidence>
<evidence type="ECO:0000259" key="8">
    <source>
        <dbReference type="Pfam" id="PF26491"/>
    </source>
</evidence>
<accession>A0A8U0IH92</accession>
<feature type="coiled-coil region" evidence="5">
    <location>
        <begin position="292"/>
        <end position="343"/>
    </location>
</feature>
<feature type="domain" description="Helicase HerA central" evidence="7">
    <location>
        <begin position="25"/>
        <end position="117"/>
    </location>
</feature>
<dbReference type="Proteomes" id="UP000830434">
    <property type="component" value="Chromosome"/>
</dbReference>
<reference evidence="9" key="1">
    <citation type="submission" date="2022-04" db="EMBL/GenBank/DDBJ databases">
        <title>Diverse halophilic archaea isolated from saline environments.</title>
        <authorList>
            <person name="Cui H.-L."/>
        </authorList>
    </citation>
    <scope>NUCLEOTIDE SEQUENCE</scope>
    <source>
        <strain evidence="9">XZYJT40</strain>
    </source>
</reference>
<dbReference type="RefSeq" id="WP_248654468.1">
    <property type="nucleotide sequence ID" value="NZ_CP096658.1"/>
</dbReference>
<dbReference type="Pfam" id="PF26491">
    <property type="entry name" value="WH_Halo"/>
    <property type="match status" value="1"/>
</dbReference>
<dbReference type="GO" id="GO:0043138">
    <property type="term" value="F:3'-5' DNA helicase activity"/>
    <property type="evidence" value="ECO:0007669"/>
    <property type="project" value="UniProtKB-EC"/>
</dbReference>
<evidence type="ECO:0000256" key="4">
    <source>
        <dbReference type="ARBA" id="ARBA00048988"/>
    </source>
</evidence>
<feature type="compositionally biased region" description="Low complexity" evidence="6">
    <location>
        <begin position="407"/>
        <end position="424"/>
    </location>
</feature>
<name>A0A8U0IH92_9EURY</name>
<comment type="catalytic activity">
    <reaction evidence="3">
        <text>ATP + H2O = ADP + phosphate + H(+)</text>
        <dbReference type="Rhea" id="RHEA:13065"/>
        <dbReference type="ChEBI" id="CHEBI:15377"/>
        <dbReference type="ChEBI" id="CHEBI:15378"/>
        <dbReference type="ChEBI" id="CHEBI:30616"/>
        <dbReference type="ChEBI" id="CHEBI:43474"/>
        <dbReference type="ChEBI" id="CHEBI:456216"/>
        <dbReference type="EC" id="5.6.2.3"/>
    </reaction>
</comment>
<feature type="compositionally biased region" description="Gly residues" evidence="6">
    <location>
        <begin position="363"/>
        <end position="376"/>
    </location>
</feature>
<feature type="domain" description="Winged helix" evidence="8">
    <location>
        <begin position="412"/>
        <end position="528"/>
    </location>
</feature>
<dbReference type="Pfam" id="PF01935">
    <property type="entry name" value="DUF87"/>
    <property type="match status" value="1"/>
</dbReference>
<evidence type="ECO:0000256" key="1">
    <source>
        <dbReference type="ARBA" id="ARBA00007816"/>
    </source>
</evidence>
<evidence type="ECO:0000259" key="7">
    <source>
        <dbReference type="Pfam" id="PF01935"/>
    </source>
</evidence>
<dbReference type="Gene3D" id="3.40.50.300">
    <property type="entry name" value="P-loop containing nucleotide triphosphate hydrolases"/>
    <property type="match status" value="1"/>
</dbReference>
<evidence type="ECO:0000256" key="5">
    <source>
        <dbReference type="SAM" id="Coils"/>
    </source>
</evidence>
<dbReference type="EMBL" id="CP096658">
    <property type="protein sequence ID" value="UPW00051.1"/>
    <property type="molecule type" value="Genomic_DNA"/>
</dbReference>
<comment type="catalytic activity">
    <reaction evidence="4">
        <text>ATP + H2O = ADP + phosphate + H(+)</text>
        <dbReference type="Rhea" id="RHEA:13065"/>
        <dbReference type="ChEBI" id="CHEBI:15377"/>
        <dbReference type="ChEBI" id="CHEBI:15378"/>
        <dbReference type="ChEBI" id="CHEBI:30616"/>
        <dbReference type="ChEBI" id="CHEBI:43474"/>
        <dbReference type="ChEBI" id="CHEBI:456216"/>
        <dbReference type="EC" id="5.6.2.4"/>
    </reaction>
</comment>
<evidence type="ECO:0000313" key="10">
    <source>
        <dbReference type="Proteomes" id="UP000830434"/>
    </source>
</evidence>
<proteinExistence type="inferred from homology"/>
<dbReference type="InterPro" id="IPR008571">
    <property type="entry name" value="HerA-like"/>
</dbReference>
<evidence type="ECO:0000256" key="6">
    <source>
        <dbReference type="SAM" id="MobiDB-lite"/>
    </source>
</evidence>
<protein>
    <submittedName>
        <fullName evidence="9">DUF87 domain-containing protein</fullName>
    </submittedName>
</protein>
<feature type="region of interest" description="Disordered" evidence="6">
    <location>
        <begin position="351"/>
        <end position="424"/>
    </location>
</feature>
<dbReference type="CDD" id="cd12083">
    <property type="entry name" value="DD_cGKI"/>
    <property type="match status" value="1"/>
</dbReference>
<feature type="region of interest" description="Disordered" evidence="6">
    <location>
        <begin position="1"/>
        <end position="25"/>
    </location>
</feature>
<sequence>MSQETIDVAEVSAGKGGTAGEPGDPVELPVVEVLTGRAFITGKSGSGKSNTMSVVAEKLLDGGYPVMLVDTDGEYYGLKEEYELLHAGADEECDIQVNPEHAERLASLALEDNVPIILDVSGYLNEADGKELLKAVAQQLFAKEKKLKKPFLMVVEEVHEYIPEGGGMDECGRMLIKIGKRGRKHGLGIAGISQRPADVKKDFITQCDWLVWHRLTWNNDTNVVGRILGNDYADAIEDMGDGEAFMTTDWSEETRRVKFHRKQTFDAGATPGLDDFERPDLKSVSDDLVSDLREISEEESQREDRIEELEQELREKENHIEDLERQLEEAREMEEVADKFAKAMLDTSRNRRANPYVDTGGAAMHGGSGQVPGGQQTGEQVQQADLGGFEQADAKGTESSDADSPDGESPAAASESADSDAAADSTPIDAIRAKLDALAPVERAMLAHYLRQGPATPVEAHVVAGGPEDRELAYNHNRTLRQRGFVQHAGGGEYVAALPSLLAALTDGEMDDDTRKEALEAVAEELPDAE</sequence>
<dbReference type="PANTHER" id="PTHR42957:SF1">
    <property type="entry name" value="HELICASE MJ1565-RELATED"/>
    <property type="match status" value="1"/>
</dbReference>
<evidence type="ECO:0000256" key="2">
    <source>
        <dbReference type="ARBA" id="ARBA00034617"/>
    </source>
</evidence>
<dbReference type="SUPFAM" id="SSF52540">
    <property type="entry name" value="P-loop containing nucleoside triphosphate hydrolases"/>
    <property type="match status" value="1"/>
</dbReference>
<comment type="catalytic activity">
    <reaction evidence="2">
        <text>Couples ATP hydrolysis with the unwinding of duplex DNA by translocating in the 3'-5' direction.</text>
        <dbReference type="EC" id="5.6.2.4"/>
    </reaction>
</comment>
<keyword evidence="10" id="KW-1185">Reference proteome</keyword>
<keyword evidence="5" id="KW-0175">Coiled coil</keyword>
<dbReference type="KEGG" id="haxz:M0R88_16245"/>
<comment type="similarity">
    <text evidence="1">Belongs to the HerA family.</text>
</comment>
<dbReference type="GO" id="GO:0043139">
    <property type="term" value="F:5'-3' DNA helicase activity"/>
    <property type="evidence" value="ECO:0007669"/>
    <property type="project" value="UniProtKB-EC"/>
</dbReference>
<evidence type="ECO:0000256" key="3">
    <source>
        <dbReference type="ARBA" id="ARBA00048954"/>
    </source>
</evidence>
<dbReference type="InterPro" id="IPR027417">
    <property type="entry name" value="P-loop_NTPase"/>
</dbReference>
<dbReference type="GeneID" id="72191438"/>
<dbReference type="PANTHER" id="PTHR42957">
    <property type="entry name" value="HELICASE MJ1565-RELATED"/>
    <property type="match status" value="1"/>
</dbReference>
<dbReference type="AlphaFoldDB" id="A0A8U0IH92"/>
<dbReference type="InterPro" id="IPR058885">
    <property type="entry name" value="WHD_halobact"/>
</dbReference>